<dbReference type="Proteomes" id="UP001333110">
    <property type="component" value="Unassembled WGS sequence"/>
</dbReference>
<reference evidence="1 2" key="1">
    <citation type="journal article" date="2023" name="J. Hered.">
        <title>Chromosome-level genome of the wood stork (Mycteria americana) provides insight into avian chromosome evolution.</title>
        <authorList>
            <person name="Flamio R. Jr."/>
            <person name="Ramstad K.M."/>
        </authorList>
    </citation>
    <scope>NUCLEOTIDE SEQUENCE [LARGE SCALE GENOMIC DNA]</scope>
    <source>
        <strain evidence="1">JAX WOST 10</strain>
    </source>
</reference>
<organism evidence="1 2">
    <name type="scientific">Mycteria americana</name>
    <name type="common">Wood stork</name>
    <dbReference type="NCBI Taxonomy" id="33587"/>
    <lineage>
        <taxon>Eukaryota</taxon>
        <taxon>Metazoa</taxon>
        <taxon>Chordata</taxon>
        <taxon>Craniata</taxon>
        <taxon>Vertebrata</taxon>
        <taxon>Euteleostomi</taxon>
        <taxon>Archelosauria</taxon>
        <taxon>Archosauria</taxon>
        <taxon>Dinosauria</taxon>
        <taxon>Saurischia</taxon>
        <taxon>Theropoda</taxon>
        <taxon>Coelurosauria</taxon>
        <taxon>Aves</taxon>
        <taxon>Neognathae</taxon>
        <taxon>Neoaves</taxon>
        <taxon>Aequornithes</taxon>
        <taxon>Ciconiiformes</taxon>
        <taxon>Ciconiidae</taxon>
        <taxon>Mycteria</taxon>
    </lineage>
</organism>
<sequence length="232" mass="25742">MKTCEAILTVCLQRRIRLKADHPNQSAAQHIRQGKALWSTWQIDSVRPLRPSHGKTHILLGVEVASGLSMATAVSTATGDQTLQALSKKMTGWTAIIVLSLLATGATSDFEDEQGLDDSVVVKMIVGFTRIMNLTSVTHKGAFKEDRDRLFAKACSDRTRGNSFKLKEGRFRLDVRKKFFTMRVVRHWKSLSRGAEDAPSFNVFSQVGWGFEQPGLVKDVPVRGKAGWTKGL</sequence>
<gene>
    <name evidence="1" type="ORF">QYF61_011044</name>
</gene>
<protein>
    <submittedName>
        <fullName evidence="1">Uncharacterized protein</fullName>
    </submittedName>
</protein>
<dbReference type="AlphaFoldDB" id="A0AAN7S6L4"/>
<evidence type="ECO:0000313" key="2">
    <source>
        <dbReference type="Proteomes" id="UP001333110"/>
    </source>
</evidence>
<dbReference type="EMBL" id="JAUNZN010000001">
    <property type="protein sequence ID" value="KAK4830420.1"/>
    <property type="molecule type" value="Genomic_DNA"/>
</dbReference>
<proteinExistence type="predicted"/>
<name>A0AAN7S6L4_MYCAM</name>
<comment type="caution">
    <text evidence="1">The sequence shown here is derived from an EMBL/GenBank/DDBJ whole genome shotgun (WGS) entry which is preliminary data.</text>
</comment>
<evidence type="ECO:0000313" key="1">
    <source>
        <dbReference type="EMBL" id="KAK4830420.1"/>
    </source>
</evidence>
<accession>A0AAN7S6L4</accession>
<keyword evidence="2" id="KW-1185">Reference proteome</keyword>